<sequence>MLSDEISFEKPVDIHQQQKEVPTKPKQSLREHSLTLQPTMSSVSDTQRFGSVYTVCTHVTGTTYFACLPVYNIAHYSEANSSPKENEANKNRFCHEILYQFRQEMPEQSEQRNQVTDNKNLRKGGQSPIF</sequence>
<feature type="compositionally biased region" description="Polar residues" evidence="1">
    <location>
        <begin position="106"/>
        <end position="118"/>
    </location>
</feature>
<evidence type="ECO:0000313" key="3">
    <source>
        <dbReference type="Proteomes" id="UP000268014"/>
    </source>
</evidence>
<dbReference type="Proteomes" id="UP000268014">
    <property type="component" value="Unassembled WGS sequence"/>
</dbReference>
<feature type="compositionally biased region" description="Basic and acidic residues" evidence="1">
    <location>
        <begin position="16"/>
        <end position="33"/>
    </location>
</feature>
<feature type="region of interest" description="Disordered" evidence="1">
    <location>
        <begin position="104"/>
        <end position="130"/>
    </location>
</feature>
<dbReference type="EMBL" id="UZAF01016128">
    <property type="protein sequence ID" value="VDO21189.1"/>
    <property type="molecule type" value="Genomic_DNA"/>
</dbReference>
<protein>
    <submittedName>
        <fullName evidence="2">Uncharacterized protein</fullName>
    </submittedName>
</protein>
<name>A0A3P7TLQ7_HAEPC</name>
<dbReference type="OrthoDB" id="10609119at2759"/>
<evidence type="ECO:0000313" key="2">
    <source>
        <dbReference type="EMBL" id="VDO21189.1"/>
    </source>
</evidence>
<accession>A0A3P7TLQ7</accession>
<dbReference type="AlphaFoldDB" id="A0A3P7TLQ7"/>
<reference evidence="2 3" key="1">
    <citation type="submission" date="2018-11" db="EMBL/GenBank/DDBJ databases">
        <authorList>
            <consortium name="Pathogen Informatics"/>
        </authorList>
    </citation>
    <scope>NUCLEOTIDE SEQUENCE [LARGE SCALE GENOMIC DNA]</scope>
    <source>
        <strain evidence="2 3">MHpl1</strain>
    </source>
</reference>
<keyword evidence="3" id="KW-1185">Reference proteome</keyword>
<evidence type="ECO:0000256" key="1">
    <source>
        <dbReference type="SAM" id="MobiDB-lite"/>
    </source>
</evidence>
<organism evidence="2 3">
    <name type="scientific">Haemonchus placei</name>
    <name type="common">Barber's pole worm</name>
    <dbReference type="NCBI Taxonomy" id="6290"/>
    <lineage>
        <taxon>Eukaryota</taxon>
        <taxon>Metazoa</taxon>
        <taxon>Ecdysozoa</taxon>
        <taxon>Nematoda</taxon>
        <taxon>Chromadorea</taxon>
        <taxon>Rhabditida</taxon>
        <taxon>Rhabditina</taxon>
        <taxon>Rhabditomorpha</taxon>
        <taxon>Strongyloidea</taxon>
        <taxon>Trichostrongylidae</taxon>
        <taxon>Haemonchus</taxon>
    </lineage>
</organism>
<gene>
    <name evidence="2" type="ORF">HPLM_LOCUS3557</name>
</gene>
<proteinExistence type="predicted"/>
<feature type="region of interest" description="Disordered" evidence="1">
    <location>
        <begin position="16"/>
        <end position="41"/>
    </location>
</feature>